<keyword evidence="2" id="KW-0812">Transmembrane</keyword>
<feature type="region of interest" description="Disordered" evidence="1">
    <location>
        <begin position="329"/>
        <end position="381"/>
    </location>
</feature>
<gene>
    <name evidence="3" type="ORF">GSI_04161</name>
</gene>
<keyword evidence="2" id="KW-1133">Transmembrane helix</keyword>
<feature type="transmembrane region" description="Helical" evidence="2">
    <location>
        <begin position="222"/>
        <end position="245"/>
    </location>
</feature>
<keyword evidence="4" id="KW-1185">Reference proteome</keyword>
<feature type="transmembrane region" description="Helical" evidence="2">
    <location>
        <begin position="20"/>
        <end position="39"/>
    </location>
</feature>
<dbReference type="Proteomes" id="UP000230002">
    <property type="component" value="Unassembled WGS sequence"/>
</dbReference>
<keyword evidence="2" id="KW-0472">Membrane</keyword>
<reference evidence="3 4" key="1">
    <citation type="journal article" date="2015" name="Sci. Rep.">
        <title>Chromosome-level genome map provides insights into diverse defense mechanisms in the medicinal fungus Ganoderma sinense.</title>
        <authorList>
            <person name="Zhu Y."/>
            <person name="Xu J."/>
            <person name="Sun C."/>
            <person name="Zhou S."/>
            <person name="Xu H."/>
            <person name="Nelson D.R."/>
            <person name="Qian J."/>
            <person name="Song J."/>
            <person name="Luo H."/>
            <person name="Xiang L."/>
            <person name="Li Y."/>
            <person name="Xu Z."/>
            <person name="Ji A."/>
            <person name="Wang L."/>
            <person name="Lu S."/>
            <person name="Hayward A."/>
            <person name="Sun W."/>
            <person name="Li X."/>
            <person name="Schwartz D.C."/>
            <person name="Wang Y."/>
            <person name="Chen S."/>
        </authorList>
    </citation>
    <scope>NUCLEOTIDE SEQUENCE [LARGE SCALE GENOMIC DNA]</scope>
    <source>
        <strain evidence="3 4">ZZ0214-1</strain>
    </source>
</reference>
<dbReference type="AlphaFoldDB" id="A0A2G8SJ08"/>
<feature type="transmembrane region" description="Helical" evidence="2">
    <location>
        <begin position="184"/>
        <end position="202"/>
    </location>
</feature>
<feature type="compositionally biased region" description="Basic and acidic residues" evidence="1">
    <location>
        <begin position="332"/>
        <end position="345"/>
    </location>
</feature>
<organism evidence="3 4">
    <name type="scientific">Ganoderma sinense ZZ0214-1</name>
    <dbReference type="NCBI Taxonomy" id="1077348"/>
    <lineage>
        <taxon>Eukaryota</taxon>
        <taxon>Fungi</taxon>
        <taxon>Dikarya</taxon>
        <taxon>Basidiomycota</taxon>
        <taxon>Agaricomycotina</taxon>
        <taxon>Agaricomycetes</taxon>
        <taxon>Polyporales</taxon>
        <taxon>Polyporaceae</taxon>
        <taxon>Ganoderma</taxon>
    </lineage>
</organism>
<dbReference type="EMBL" id="AYKW01000007">
    <property type="protein sequence ID" value="PIL33538.1"/>
    <property type="molecule type" value="Genomic_DNA"/>
</dbReference>
<feature type="compositionally biased region" description="Gly residues" evidence="1">
    <location>
        <begin position="364"/>
        <end position="373"/>
    </location>
</feature>
<evidence type="ECO:0000313" key="4">
    <source>
        <dbReference type="Proteomes" id="UP000230002"/>
    </source>
</evidence>
<name>A0A2G8SJ08_9APHY</name>
<comment type="caution">
    <text evidence="3">The sequence shown here is derived from an EMBL/GenBank/DDBJ whole genome shotgun (WGS) entry which is preliminary data.</text>
</comment>
<evidence type="ECO:0000313" key="3">
    <source>
        <dbReference type="EMBL" id="PIL33538.1"/>
    </source>
</evidence>
<protein>
    <submittedName>
        <fullName evidence="3">Uncharacterized protein</fullName>
    </submittedName>
</protein>
<dbReference type="OrthoDB" id="2562239at2759"/>
<accession>A0A2G8SJ08</accession>
<evidence type="ECO:0000256" key="2">
    <source>
        <dbReference type="SAM" id="Phobius"/>
    </source>
</evidence>
<evidence type="ECO:0000256" key="1">
    <source>
        <dbReference type="SAM" id="MobiDB-lite"/>
    </source>
</evidence>
<sequence>MGSTHEFPVPVGGVPYPLDFAPSILFAVLYGLMVPVVVYRMVHPRSRNGVLIGTTVFSIERVVAFGLRAHVAHSASARANEGLETYFQTTYSGGFTSIGGDLMNLLRALLVSSTLGGDMVTLHSLTPPLVWEAQAAKDKEGKSDVELVVRKAQDDEEGDVDAGSGTPGSELVDQPELRQKIRQWCGLASLLSLAGVIMSIVAGSNYKNAVDGSHGDLVRSLWYASTVLGVVLLLGMAVTAVFALYKMPRVPRASLLWIILVAILLSIIGVYRMVVISHSTMSLFSTAPGSQNSAGSKAAFYALHVAPEFVSAAILMVLNARRMFGTGPWGDRLGKDPKPKPKPEPGSEGELDATKAAAKPKRGWWGGRGGRGSGRGRGRGS</sequence>
<feature type="transmembrane region" description="Helical" evidence="2">
    <location>
        <begin position="257"/>
        <end position="278"/>
    </location>
</feature>
<proteinExistence type="predicted"/>
<feature type="transmembrane region" description="Helical" evidence="2">
    <location>
        <begin position="298"/>
        <end position="318"/>
    </location>
</feature>